<dbReference type="AlphaFoldDB" id="A0A1J5PQD6"/>
<protein>
    <submittedName>
        <fullName evidence="1">Uncharacterized protein</fullName>
    </submittedName>
</protein>
<evidence type="ECO:0000313" key="1">
    <source>
        <dbReference type="EMBL" id="OIQ73806.1"/>
    </source>
</evidence>
<organism evidence="1">
    <name type="scientific">mine drainage metagenome</name>
    <dbReference type="NCBI Taxonomy" id="410659"/>
    <lineage>
        <taxon>unclassified sequences</taxon>
        <taxon>metagenomes</taxon>
        <taxon>ecological metagenomes</taxon>
    </lineage>
</organism>
<comment type="caution">
    <text evidence="1">The sequence shown here is derived from an EMBL/GenBank/DDBJ whole genome shotgun (WGS) entry which is preliminary data.</text>
</comment>
<accession>A0A1J5PQD6</accession>
<dbReference type="EMBL" id="MLJW01002731">
    <property type="protein sequence ID" value="OIQ73806.1"/>
    <property type="molecule type" value="Genomic_DNA"/>
</dbReference>
<reference evidence="1" key="1">
    <citation type="submission" date="2016-10" db="EMBL/GenBank/DDBJ databases">
        <title>Sequence of Gallionella enrichment culture.</title>
        <authorList>
            <person name="Poehlein A."/>
            <person name="Muehling M."/>
            <person name="Daniel R."/>
        </authorList>
    </citation>
    <scope>NUCLEOTIDE SEQUENCE</scope>
</reference>
<sequence>MNRFSTLLVFCILGFSGSAFAQHPIDAAIEKLQADQAILKADLASNRDKATLDADKKKIKADQSALKAARHAANLRDSYRHP</sequence>
<gene>
    <name evidence="1" type="ORF">GALL_445550</name>
</gene>
<name>A0A1J5PQD6_9ZZZZ</name>
<proteinExistence type="predicted"/>